<dbReference type="AlphaFoldDB" id="A0A8J4DV42"/>
<accession>A0A8J4DV42</accession>
<dbReference type="RefSeq" id="WP_203904186.1">
    <property type="nucleotide sequence ID" value="NZ_BOPF01000039.1"/>
</dbReference>
<organism evidence="1 2">
    <name type="scientific">Virgisporangium aliadipatigenens</name>
    <dbReference type="NCBI Taxonomy" id="741659"/>
    <lineage>
        <taxon>Bacteria</taxon>
        <taxon>Bacillati</taxon>
        <taxon>Actinomycetota</taxon>
        <taxon>Actinomycetes</taxon>
        <taxon>Micromonosporales</taxon>
        <taxon>Micromonosporaceae</taxon>
        <taxon>Virgisporangium</taxon>
    </lineage>
</organism>
<evidence type="ECO:0000313" key="2">
    <source>
        <dbReference type="Proteomes" id="UP000619260"/>
    </source>
</evidence>
<comment type="caution">
    <text evidence="1">The sequence shown here is derived from an EMBL/GenBank/DDBJ whole genome shotgun (WGS) entry which is preliminary data.</text>
</comment>
<proteinExistence type="predicted"/>
<name>A0A8J4DV42_9ACTN</name>
<dbReference type="EMBL" id="BOPF01000039">
    <property type="protein sequence ID" value="GIJ50758.1"/>
    <property type="molecule type" value="Genomic_DNA"/>
</dbReference>
<sequence>MSVQQESFRGFANPVDPAPEELRAWAYRPDSVQLEDMPVDWDLLVSSDRLVPTVFELALDPACPARRFALHSLYIYAADAIRTNFRAHPKRKLRKFVELAEEQGDQWLTTWAHNVRQLQSDPSRFDYHDWCEGGLVRNPRRIT</sequence>
<reference evidence="1" key="1">
    <citation type="submission" date="2021-01" db="EMBL/GenBank/DDBJ databases">
        <title>Whole genome shotgun sequence of Virgisporangium aliadipatigenens NBRC 105644.</title>
        <authorList>
            <person name="Komaki H."/>
            <person name="Tamura T."/>
        </authorList>
    </citation>
    <scope>NUCLEOTIDE SEQUENCE</scope>
    <source>
        <strain evidence="1">NBRC 105644</strain>
    </source>
</reference>
<keyword evidence="2" id="KW-1185">Reference proteome</keyword>
<gene>
    <name evidence="1" type="ORF">Val02_76440</name>
</gene>
<protein>
    <submittedName>
        <fullName evidence="1">Uncharacterized protein</fullName>
    </submittedName>
</protein>
<dbReference type="Proteomes" id="UP000619260">
    <property type="component" value="Unassembled WGS sequence"/>
</dbReference>
<evidence type="ECO:0000313" key="1">
    <source>
        <dbReference type="EMBL" id="GIJ50758.1"/>
    </source>
</evidence>